<dbReference type="Proteomes" id="UP001234178">
    <property type="component" value="Unassembled WGS sequence"/>
</dbReference>
<dbReference type="EMBL" id="JAOYFB010000005">
    <property type="protein sequence ID" value="KAK4015705.1"/>
    <property type="molecule type" value="Genomic_DNA"/>
</dbReference>
<proteinExistence type="predicted"/>
<keyword evidence="2" id="KW-1185">Reference proteome</keyword>
<reference evidence="1 2" key="1">
    <citation type="journal article" date="2023" name="Nucleic Acids Res.">
        <title>The hologenome of Daphnia magna reveals possible DNA methylation and microbiome-mediated evolution of the host genome.</title>
        <authorList>
            <person name="Chaturvedi A."/>
            <person name="Li X."/>
            <person name="Dhandapani V."/>
            <person name="Marshall H."/>
            <person name="Kissane S."/>
            <person name="Cuenca-Cambronero M."/>
            <person name="Asole G."/>
            <person name="Calvet F."/>
            <person name="Ruiz-Romero M."/>
            <person name="Marangio P."/>
            <person name="Guigo R."/>
            <person name="Rago D."/>
            <person name="Mirbahai L."/>
            <person name="Eastwood N."/>
            <person name="Colbourne J.K."/>
            <person name="Zhou J."/>
            <person name="Mallon E."/>
            <person name="Orsini L."/>
        </authorList>
    </citation>
    <scope>NUCLEOTIDE SEQUENCE [LARGE SCALE GENOMIC DNA]</scope>
    <source>
        <strain evidence="1">LRV0_1</strain>
    </source>
</reference>
<organism evidence="1 2">
    <name type="scientific">Daphnia magna</name>
    <dbReference type="NCBI Taxonomy" id="35525"/>
    <lineage>
        <taxon>Eukaryota</taxon>
        <taxon>Metazoa</taxon>
        <taxon>Ecdysozoa</taxon>
        <taxon>Arthropoda</taxon>
        <taxon>Crustacea</taxon>
        <taxon>Branchiopoda</taxon>
        <taxon>Diplostraca</taxon>
        <taxon>Cladocera</taxon>
        <taxon>Anomopoda</taxon>
        <taxon>Daphniidae</taxon>
        <taxon>Daphnia</taxon>
    </lineage>
</organism>
<protein>
    <submittedName>
        <fullName evidence="1">Uncharacterized protein</fullName>
    </submittedName>
</protein>
<evidence type="ECO:0000313" key="2">
    <source>
        <dbReference type="Proteomes" id="UP001234178"/>
    </source>
</evidence>
<name>A0ABQ9ZS22_9CRUS</name>
<feature type="non-terminal residue" evidence="1">
    <location>
        <position position="1"/>
    </location>
</feature>
<sequence>LQSHGNMTLKVLYRRKVISEVATLLSSSRRQSHFTTILSFTIFILVQSWYKSTKEAFSKGARK</sequence>
<evidence type="ECO:0000313" key="1">
    <source>
        <dbReference type="EMBL" id="KAK4015705.1"/>
    </source>
</evidence>
<accession>A0ABQ9ZS22</accession>
<comment type="caution">
    <text evidence="1">The sequence shown here is derived from an EMBL/GenBank/DDBJ whole genome shotgun (WGS) entry which is preliminary data.</text>
</comment>
<gene>
    <name evidence="1" type="ORF">OUZ56_030679</name>
</gene>